<gene>
    <name evidence="1" type="ORF">SAMN05444380_11567</name>
</gene>
<dbReference type="EMBL" id="FONA01000015">
    <property type="protein sequence ID" value="SFE65017.1"/>
    <property type="molecule type" value="Genomic_DNA"/>
</dbReference>
<name>A0A1I2C9L0_9BACT</name>
<sequence>MFNMLILLQSNHSGIEIIVRTYELFGGYKLQSNHSGIEIPQGTS</sequence>
<protein>
    <submittedName>
        <fullName evidence="1">Uncharacterized protein</fullName>
    </submittedName>
</protein>
<dbReference type="InParanoid" id="A0A1I2C9L0"/>
<evidence type="ECO:0000313" key="2">
    <source>
        <dbReference type="Proteomes" id="UP000181976"/>
    </source>
</evidence>
<accession>A0A1I2C9L0</accession>
<dbReference type="AlphaFoldDB" id="A0A1I2C9L0"/>
<organism evidence="1 2">
    <name type="scientific">Thermophagus xiamenensis</name>
    <dbReference type="NCBI Taxonomy" id="385682"/>
    <lineage>
        <taxon>Bacteria</taxon>
        <taxon>Pseudomonadati</taxon>
        <taxon>Bacteroidota</taxon>
        <taxon>Bacteroidia</taxon>
        <taxon>Marinilabiliales</taxon>
        <taxon>Marinilabiliaceae</taxon>
        <taxon>Thermophagus</taxon>
    </lineage>
</organism>
<proteinExistence type="predicted"/>
<dbReference type="Proteomes" id="UP000181976">
    <property type="component" value="Unassembled WGS sequence"/>
</dbReference>
<evidence type="ECO:0000313" key="1">
    <source>
        <dbReference type="EMBL" id="SFE65017.1"/>
    </source>
</evidence>
<reference evidence="1 2" key="1">
    <citation type="submission" date="2016-10" db="EMBL/GenBank/DDBJ databases">
        <authorList>
            <person name="de Groot N.N."/>
        </authorList>
    </citation>
    <scope>NUCLEOTIDE SEQUENCE [LARGE SCALE GENOMIC DNA]</scope>
    <source>
        <strain evidence="1 2">DSM 19012</strain>
    </source>
</reference>
<keyword evidence="2" id="KW-1185">Reference proteome</keyword>